<dbReference type="EMBL" id="JBJQND010000001">
    <property type="protein sequence ID" value="KAL3888721.1"/>
    <property type="molecule type" value="Genomic_DNA"/>
</dbReference>
<protein>
    <submittedName>
        <fullName evidence="2">Uncharacterized protein</fullName>
    </submittedName>
</protein>
<proteinExistence type="predicted"/>
<name>A0ABD3XT27_SINWO</name>
<organism evidence="2 3">
    <name type="scientific">Sinanodonta woodiana</name>
    <name type="common">Chinese pond mussel</name>
    <name type="synonym">Anodonta woodiana</name>
    <dbReference type="NCBI Taxonomy" id="1069815"/>
    <lineage>
        <taxon>Eukaryota</taxon>
        <taxon>Metazoa</taxon>
        <taxon>Spiralia</taxon>
        <taxon>Lophotrochozoa</taxon>
        <taxon>Mollusca</taxon>
        <taxon>Bivalvia</taxon>
        <taxon>Autobranchia</taxon>
        <taxon>Heteroconchia</taxon>
        <taxon>Palaeoheterodonta</taxon>
        <taxon>Unionida</taxon>
        <taxon>Unionoidea</taxon>
        <taxon>Unionidae</taxon>
        <taxon>Unioninae</taxon>
        <taxon>Sinanodonta</taxon>
    </lineage>
</organism>
<dbReference type="Proteomes" id="UP001634394">
    <property type="component" value="Unassembled WGS sequence"/>
</dbReference>
<accession>A0ABD3XT27</accession>
<comment type="caution">
    <text evidence="2">The sequence shown here is derived from an EMBL/GenBank/DDBJ whole genome shotgun (WGS) entry which is preliminary data.</text>
</comment>
<keyword evidence="3" id="KW-1185">Reference proteome</keyword>
<keyword evidence="1" id="KW-0812">Transmembrane</keyword>
<keyword evidence="1" id="KW-0472">Membrane</keyword>
<keyword evidence="1" id="KW-1133">Transmembrane helix</keyword>
<feature type="non-terminal residue" evidence="2">
    <location>
        <position position="1"/>
    </location>
</feature>
<reference evidence="2 3" key="1">
    <citation type="submission" date="2024-11" db="EMBL/GenBank/DDBJ databases">
        <title>Chromosome-level genome assembly of the freshwater bivalve Anodonta woodiana.</title>
        <authorList>
            <person name="Chen X."/>
        </authorList>
    </citation>
    <scope>NUCLEOTIDE SEQUENCE [LARGE SCALE GENOMIC DNA]</scope>
    <source>
        <strain evidence="2">MN2024</strain>
        <tissue evidence="2">Gills</tissue>
    </source>
</reference>
<sequence length="183" mass="20672">VVLRLEMLHRVISIGLVLLVMFYVIWMQDLIDDTSAGSTAGNTMCRNASQCGYPNGTKYSWCHIDYNGKWDYCCATQCDYGGKNYLWCSSGSQKEYLCGDAGTIDVNGRNCLPSHPCGLHHEEDKTRTGFFWCYVDISHTWGRCCHPNDTCTDKGQGFNLCYTGVMPNDSIPNCTLWEKSKRD</sequence>
<feature type="transmembrane region" description="Helical" evidence="1">
    <location>
        <begin position="7"/>
        <end position="26"/>
    </location>
</feature>
<dbReference type="AlphaFoldDB" id="A0ABD3XT27"/>
<gene>
    <name evidence="2" type="ORF">ACJMK2_001084</name>
</gene>
<evidence type="ECO:0000313" key="2">
    <source>
        <dbReference type="EMBL" id="KAL3888721.1"/>
    </source>
</evidence>
<evidence type="ECO:0000256" key="1">
    <source>
        <dbReference type="SAM" id="Phobius"/>
    </source>
</evidence>
<evidence type="ECO:0000313" key="3">
    <source>
        <dbReference type="Proteomes" id="UP001634394"/>
    </source>
</evidence>